<keyword evidence="3" id="KW-1185">Reference proteome</keyword>
<dbReference type="EMBL" id="KZ451885">
    <property type="protein sequence ID" value="PKA66918.1"/>
    <property type="molecule type" value="Genomic_DNA"/>
</dbReference>
<keyword evidence="1" id="KW-0812">Transmembrane</keyword>
<keyword evidence="1" id="KW-1133">Transmembrane helix</keyword>
<sequence>MVIPLFELLSWLLIWSDTWVLFIRRISVLNCPAFSSTAVMFNGPAGAGAAAGCAMVLVLDWRRNRMLMAKM</sequence>
<evidence type="ECO:0000313" key="2">
    <source>
        <dbReference type="EMBL" id="PKA66918.1"/>
    </source>
</evidence>
<proteinExistence type="predicted"/>
<reference evidence="2 3" key="1">
    <citation type="journal article" date="2017" name="Nature">
        <title>The Apostasia genome and the evolution of orchids.</title>
        <authorList>
            <person name="Zhang G.Q."/>
            <person name="Liu K.W."/>
            <person name="Li Z."/>
            <person name="Lohaus R."/>
            <person name="Hsiao Y.Y."/>
            <person name="Niu S.C."/>
            <person name="Wang J.Y."/>
            <person name="Lin Y.C."/>
            <person name="Xu Q."/>
            <person name="Chen L.J."/>
            <person name="Yoshida K."/>
            <person name="Fujiwara S."/>
            <person name="Wang Z.W."/>
            <person name="Zhang Y.Q."/>
            <person name="Mitsuda N."/>
            <person name="Wang M."/>
            <person name="Liu G.H."/>
            <person name="Pecoraro L."/>
            <person name="Huang H.X."/>
            <person name="Xiao X.J."/>
            <person name="Lin M."/>
            <person name="Wu X.Y."/>
            <person name="Wu W.L."/>
            <person name="Chen Y.Y."/>
            <person name="Chang S.B."/>
            <person name="Sakamoto S."/>
            <person name="Ohme-Takagi M."/>
            <person name="Yagi M."/>
            <person name="Zeng S.J."/>
            <person name="Shen C.Y."/>
            <person name="Yeh C.M."/>
            <person name="Luo Y.B."/>
            <person name="Tsai W.C."/>
            <person name="Van de Peer Y."/>
            <person name="Liu Z.J."/>
        </authorList>
    </citation>
    <scope>NUCLEOTIDE SEQUENCE [LARGE SCALE GENOMIC DNA]</scope>
    <source>
        <strain evidence="3">cv. Shenzhen</strain>
        <tissue evidence="2">Stem</tissue>
    </source>
</reference>
<protein>
    <submittedName>
        <fullName evidence="2">Uncharacterized protein</fullName>
    </submittedName>
</protein>
<feature type="transmembrane region" description="Helical" evidence="1">
    <location>
        <begin position="40"/>
        <end position="61"/>
    </location>
</feature>
<gene>
    <name evidence="2" type="ORF">AXF42_Ash003575</name>
</gene>
<dbReference type="AlphaFoldDB" id="A0A2I0BGJ0"/>
<name>A0A2I0BGJ0_9ASPA</name>
<evidence type="ECO:0000313" key="3">
    <source>
        <dbReference type="Proteomes" id="UP000236161"/>
    </source>
</evidence>
<evidence type="ECO:0000256" key="1">
    <source>
        <dbReference type="SAM" id="Phobius"/>
    </source>
</evidence>
<keyword evidence="1" id="KW-0472">Membrane</keyword>
<organism evidence="2 3">
    <name type="scientific">Apostasia shenzhenica</name>
    <dbReference type="NCBI Taxonomy" id="1088818"/>
    <lineage>
        <taxon>Eukaryota</taxon>
        <taxon>Viridiplantae</taxon>
        <taxon>Streptophyta</taxon>
        <taxon>Embryophyta</taxon>
        <taxon>Tracheophyta</taxon>
        <taxon>Spermatophyta</taxon>
        <taxon>Magnoliopsida</taxon>
        <taxon>Liliopsida</taxon>
        <taxon>Asparagales</taxon>
        <taxon>Orchidaceae</taxon>
        <taxon>Apostasioideae</taxon>
        <taxon>Apostasia</taxon>
    </lineage>
</organism>
<dbReference type="Proteomes" id="UP000236161">
    <property type="component" value="Unassembled WGS sequence"/>
</dbReference>
<accession>A0A2I0BGJ0</accession>